<comment type="caution">
    <text evidence="1">The sequence shown here is derived from an EMBL/GenBank/DDBJ whole genome shotgun (WGS) entry which is preliminary data.</text>
</comment>
<proteinExistence type="predicted"/>
<dbReference type="OrthoDB" id="3649269at2759"/>
<dbReference type="EMBL" id="BOLY01000003">
    <property type="protein sequence ID" value="GIZ41380.1"/>
    <property type="molecule type" value="Genomic_DNA"/>
</dbReference>
<sequence>MEAKYAESELKEVSHIISYLTIKDLATCLMVSHSWYKIIWKSKDARERAWFGPRQLPFHIEKRILSGAKPISDTNDFYLNPILAVDALDFDKAFLPFSLTECELDEERDIWILKVMIPVSAFLLRNQVKWRGLRVAWSSRNSYEVEVTIYAEFMQPLTLESRLQCDNTRPVSRILTDAVNEWRNLMPELLIAEPWEEWKPISSSFRASLSHVCVQRLVATETARLDTFEEQHGEIELQHWLDGWRTIDKSPKVVRQRAKHPRKQSFRPKTQPTKLPIYHKSTLWKKISDSRVSLPKVKPSTASSQSVVSQIKPPYSLQQSPQKLAQIPAKYGSSMLPVPNSKLGRSITGRAKAVSWEPASKNTDQRSQEAMELAVLYGLSAKMRRSMPQLI</sequence>
<dbReference type="Proteomes" id="UP000825890">
    <property type="component" value="Unassembled WGS sequence"/>
</dbReference>
<dbReference type="RefSeq" id="XP_044655867.1">
    <property type="nucleotide sequence ID" value="XM_044799932.1"/>
</dbReference>
<gene>
    <name evidence="1" type="ORF">CKM354_000468600</name>
</gene>
<dbReference type="AlphaFoldDB" id="A0A9P3CKE5"/>
<evidence type="ECO:0000313" key="1">
    <source>
        <dbReference type="EMBL" id="GIZ41380.1"/>
    </source>
</evidence>
<name>A0A9P3CKE5_9PEZI</name>
<protein>
    <recommendedName>
        <fullName evidence="3">F-box domain-containing protein</fullName>
    </recommendedName>
</protein>
<organism evidence="1 2">
    <name type="scientific">Cercospora kikuchii</name>
    <dbReference type="NCBI Taxonomy" id="84275"/>
    <lineage>
        <taxon>Eukaryota</taxon>
        <taxon>Fungi</taxon>
        <taxon>Dikarya</taxon>
        <taxon>Ascomycota</taxon>
        <taxon>Pezizomycotina</taxon>
        <taxon>Dothideomycetes</taxon>
        <taxon>Dothideomycetidae</taxon>
        <taxon>Mycosphaerellales</taxon>
        <taxon>Mycosphaerellaceae</taxon>
        <taxon>Cercospora</taxon>
    </lineage>
</organism>
<evidence type="ECO:0000313" key="2">
    <source>
        <dbReference type="Proteomes" id="UP000825890"/>
    </source>
</evidence>
<dbReference type="CDD" id="cd09917">
    <property type="entry name" value="F-box_SF"/>
    <property type="match status" value="1"/>
</dbReference>
<dbReference type="InterPro" id="IPR036047">
    <property type="entry name" value="F-box-like_dom_sf"/>
</dbReference>
<reference evidence="1 2" key="1">
    <citation type="submission" date="2021-01" db="EMBL/GenBank/DDBJ databases">
        <title>Cercospora kikuchii MAFF 305040 whole genome shotgun sequence.</title>
        <authorList>
            <person name="Kashiwa T."/>
            <person name="Suzuki T."/>
        </authorList>
    </citation>
    <scope>NUCLEOTIDE SEQUENCE [LARGE SCALE GENOMIC DNA]</scope>
    <source>
        <strain evidence="1 2">MAFF 305040</strain>
    </source>
</reference>
<dbReference type="GeneID" id="68290261"/>
<keyword evidence="2" id="KW-1185">Reference proteome</keyword>
<evidence type="ECO:0008006" key="3">
    <source>
        <dbReference type="Google" id="ProtNLM"/>
    </source>
</evidence>
<accession>A0A9P3CKE5</accession>
<dbReference type="SUPFAM" id="SSF81383">
    <property type="entry name" value="F-box domain"/>
    <property type="match status" value="1"/>
</dbReference>